<proteinExistence type="predicted"/>
<evidence type="ECO:0000256" key="6">
    <source>
        <dbReference type="ARBA" id="ARBA00023180"/>
    </source>
</evidence>
<dbReference type="Gene3D" id="3.80.10.10">
    <property type="entry name" value="Ribonuclease Inhibitor"/>
    <property type="match status" value="3"/>
</dbReference>
<dbReference type="FunFam" id="3.80.10.10:FF:000041">
    <property type="entry name" value="LRR receptor-like serine/threonine-protein kinase ERECTA"/>
    <property type="match status" value="1"/>
</dbReference>
<evidence type="ECO:0000256" key="2">
    <source>
        <dbReference type="ARBA" id="ARBA00022614"/>
    </source>
</evidence>
<sequence length="666" mass="72884">MEPRSSLTIVCYEGSITQLHIIGDEGAPRLPQSFSIDSFVTTLVRLPSLTVLRLVSLGLWGPLPTKLTRLSSLEILNLTSNFFDGTIPPQISSLTRLQTLILDGNNFTGGLPNGLDSLSALAVLSVKNNSLHGSLSESLGSLENLRVLALSNNKFSGEVPDLSSLENLQILDLENNALGPQFPAISNKIERIVLGKNKFTFGIPEKVQSYNQLKHLDISSNRFVGPFPVSLLSLPSISYINIADNKFTGMLFKDLPCNPGLDFVNLTSNLLSGKLPSCLVPGSEHMVVSYSGNCLVTGDKNQHPVSFCKNEALAVGILPHHDKRKQVSKTALALSITGGIIGAITLVGIALLVVRNFIAQRAEKKPPTRYIEENASTSYTSKFLRDARYITRATKLGALGLPAYRTFSLEELEEATNNFDTLTFIGEGSHDQMYRGQLKDGSFVTIRCLKMKTLSDTALSITWMIQVLAEYFSSSSTCPMGLSGAGYLRNTLGENLPGHSALQLPSGYNLPLLADYMRKDQLQNFLSGSNDFKSARVKHQDKFDIYDFGVILLEIISGKPINSRKEVEVVKDQLLASIKADDASRKSVVDPVINSSCSNESLKTMMEICYRCLHKDPVDRPSIEDVLWNLQFASQVQDASRADSQSSDGSPISPMQSSRLKLTIKQ</sequence>
<keyword evidence="11" id="KW-1185">Reference proteome</keyword>
<feature type="region of interest" description="Disordered" evidence="7">
    <location>
        <begin position="639"/>
        <end position="666"/>
    </location>
</feature>
<keyword evidence="2" id="KW-0433">Leucine-rich repeat</keyword>
<dbReference type="AlphaFoldDB" id="A0AAD2E936"/>
<dbReference type="Proteomes" id="UP000834106">
    <property type="component" value="Chromosome 19"/>
</dbReference>
<gene>
    <name evidence="10" type="ORF">FPE_LOCUS30802</name>
</gene>
<dbReference type="PROSITE" id="PS51450">
    <property type="entry name" value="LRR"/>
    <property type="match status" value="1"/>
</dbReference>
<dbReference type="Gene3D" id="1.10.510.10">
    <property type="entry name" value="Transferase(Phosphotransferase) domain 1"/>
    <property type="match status" value="1"/>
</dbReference>
<feature type="transmembrane region" description="Helical" evidence="8">
    <location>
        <begin position="331"/>
        <end position="354"/>
    </location>
</feature>
<keyword evidence="8" id="KW-1133">Transmembrane helix</keyword>
<dbReference type="PANTHER" id="PTHR48006:SF84">
    <property type="entry name" value="REPEAT TRANSMEMBRANE PROTEIN KINASE, PUTATIVE, EXPRESSED-RELATED"/>
    <property type="match status" value="1"/>
</dbReference>
<name>A0AAD2E936_9LAMI</name>
<evidence type="ECO:0000256" key="8">
    <source>
        <dbReference type="SAM" id="Phobius"/>
    </source>
</evidence>
<dbReference type="InterPro" id="IPR001611">
    <property type="entry name" value="Leu-rich_rpt"/>
</dbReference>
<dbReference type="SUPFAM" id="SSF52058">
    <property type="entry name" value="L domain-like"/>
    <property type="match status" value="1"/>
</dbReference>
<dbReference type="PANTHER" id="PTHR48006">
    <property type="entry name" value="LEUCINE-RICH REPEAT-CONTAINING PROTEIN DDB_G0281931-RELATED"/>
    <property type="match status" value="1"/>
</dbReference>
<keyword evidence="5 8" id="KW-0472">Membrane</keyword>
<feature type="compositionally biased region" description="Low complexity" evidence="7">
    <location>
        <begin position="639"/>
        <end position="650"/>
    </location>
</feature>
<protein>
    <recommendedName>
        <fullName evidence="9">Disease resistance R13L4/SHOC-2-like LRR domain-containing protein</fullName>
    </recommendedName>
</protein>
<reference evidence="10" key="1">
    <citation type="submission" date="2023-05" db="EMBL/GenBank/DDBJ databases">
        <authorList>
            <person name="Huff M."/>
        </authorList>
    </citation>
    <scope>NUCLEOTIDE SEQUENCE</scope>
</reference>
<dbReference type="GO" id="GO:0016020">
    <property type="term" value="C:membrane"/>
    <property type="evidence" value="ECO:0007669"/>
    <property type="project" value="UniProtKB-SubCell"/>
</dbReference>
<feature type="domain" description="Disease resistance R13L4/SHOC-2-like LRR" evidence="9">
    <location>
        <begin position="44"/>
        <end position="243"/>
    </location>
</feature>
<evidence type="ECO:0000259" key="9">
    <source>
        <dbReference type="Pfam" id="PF23598"/>
    </source>
</evidence>
<keyword evidence="3" id="KW-0732">Signal</keyword>
<dbReference type="InterPro" id="IPR051824">
    <property type="entry name" value="LRR_Rcpt-Like_S/T_Kinase"/>
</dbReference>
<keyword evidence="4" id="KW-0677">Repeat</keyword>
<dbReference type="InterPro" id="IPR055414">
    <property type="entry name" value="LRR_R13L4/SHOC2-like"/>
</dbReference>
<keyword evidence="8" id="KW-0812">Transmembrane</keyword>
<evidence type="ECO:0000256" key="7">
    <source>
        <dbReference type="SAM" id="MobiDB-lite"/>
    </source>
</evidence>
<feature type="compositionally biased region" description="Polar residues" evidence="7">
    <location>
        <begin position="653"/>
        <end position="666"/>
    </location>
</feature>
<comment type="subcellular location">
    <subcellularLocation>
        <location evidence="1">Membrane</location>
        <topology evidence="1">Single-pass type I membrane protein</topology>
    </subcellularLocation>
</comment>
<dbReference type="SUPFAM" id="SSF56112">
    <property type="entry name" value="Protein kinase-like (PK-like)"/>
    <property type="match status" value="1"/>
</dbReference>
<evidence type="ECO:0000313" key="10">
    <source>
        <dbReference type="EMBL" id="CAI9783372.1"/>
    </source>
</evidence>
<dbReference type="Gene3D" id="3.30.200.20">
    <property type="entry name" value="Phosphorylase Kinase, domain 1"/>
    <property type="match status" value="1"/>
</dbReference>
<accession>A0AAD2E936</accession>
<evidence type="ECO:0000256" key="1">
    <source>
        <dbReference type="ARBA" id="ARBA00004479"/>
    </source>
</evidence>
<dbReference type="InterPro" id="IPR011009">
    <property type="entry name" value="Kinase-like_dom_sf"/>
</dbReference>
<dbReference type="InterPro" id="IPR032675">
    <property type="entry name" value="LRR_dom_sf"/>
</dbReference>
<dbReference type="Pfam" id="PF23598">
    <property type="entry name" value="LRR_14"/>
    <property type="match status" value="1"/>
</dbReference>
<evidence type="ECO:0000256" key="3">
    <source>
        <dbReference type="ARBA" id="ARBA00022729"/>
    </source>
</evidence>
<evidence type="ECO:0000313" key="11">
    <source>
        <dbReference type="Proteomes" id="UP000834106"/>
    </source>
</evidence>
<dbReference type="EMBL" id="OU503054">
    <property type="protein sequence ID" value="CAI9783372.1"/>
    <property type="molecule type" value="Genomic_DNA"/>
</dbReference>
<evidence type="ECO:0000256" key="4">
    <source>
        <dbReference type="ARBA" id="ARBA00022737"/>
    </source>
</evidence>
<keyword evidence="6" id="KW-0325">Glycoprotein</keyword>
<organism evidence="10 11">
    <name type="scientific">Fraxinus pennsylvanica</name>
    <dbReference type="NCBI Taxonomy" id="56036"/>
    <lineage>
        <taxon>Eukaryota</taxon>
        <taxon>Viridiplantae</taxon>
        <taxon>Streptophyta</taxon>
        <taxon>Embryophyta</taxon>
        <taxon>Tracheophyta</taxon>
        <taxon>Spermatophyta</taxon>
        <taxon>Magnoliopsida</taxon>
        <taxon>eudicotyledons</taxon>
        <taxon>Gunneridae</taxon>
        <taxon>Pentapetalae</taxon>
        <taxon>asterids</taxon>
        <taxon>lamiids</taxon>
        <taxon>Lamiales</taxon>
        <taxon>Oleaceae</taxon>
        <taxon>Oleeae</taxon>
        <taxon>Fraxinus</taxon>
    </lineage>
</organism>
<evidence type="ECO:0000256" key="5">
    <source>
        <dbReference type="ARBA" id="ARBA00023136"/>
    </source>
</evidence>